<dbReference type="EMBL" id="JAWPEI010000007">
    <property type="protein sequence ID" value="KAK4722012.1"/>
    <property type="molecule type" value="Genomic_DNA"/>
</dbReference>
<dbReference type="AlphaFoldDB" id="A0AAV9L9Q9"/>
<dbReference type="Proteomes" id="UP001311915">
    <property type="component" value="Unassembled WGS sequence"/>
</dbReference>
<organism evidence="1 2">
    <name type="scientific">Solanum pinnatisectum</name>
    <name type="common">tansyleaf nightshade</name>
    <dbReference type="NCBI Taxonomy" id="50273"/>
    <lineage>
        <taxon>Eukaryota</taxon>
        <taxon>Viridiplantae</taxon>
        <taxon>Streptophyta</taxon>
        <taxon>Embryophyta</taxon>
        <taxon>Tracheophyta</taxon>
        <taxon>Spermatophyta</taxon>
        <taxon>Magnoliopsida</taxon>
        <taxon>eudicotyledons</taxon>
        <taxon>Gunneridae</taxon>
        <taxon>Pentapetalae</taxon>
        <taxon>asterids</taxon>
        <taxon>lamiids</taxon>
        <taxon>Solanales</taxon>
        <taxon>Solanaceae</taxon>
        <taxon>Solanoideae</taxon>
        <taxon>Solaneae</taxon>
        <taxon>Solanum</taxon>
    </lineage>
</organism>
<reference evidence="1 2" key="1">
    <citation type="submission" date="2023-10" db="EMBL/GenBank/DDBJ databases">
        <title>Genome-Wide Identification Analysis in wild type Solanum Pinnatisectum Reveals Some Genes Defensing Phytophthora Infestans.</title>
        <authorList>
            <person name="Sun C."/>
        </authorList>
    </citation>
    <scope>NUCLEOTIDE SEQUENCE [LARGE SCALE GENOMIC DNA]</scope>
    <source>
        <strain evidence="1">LQN</strain>
        <tissue evidence="1">Leaf</tissue>
    </source>
</reference>
<evidence type="ECO:0000313" key="2">
    <source>
        <dbReference type="Proteomes" id="UP001311915"/>
    </source>
</evidence>
<accession>A0AAV9L9Q9</accession>
<proteinExistence type="predicted"/>
<name>A0AAV9L9Q9_9SOLN</name>
<gene>
    <name evidence="1" type="ORF">R3W88_012245</name>
</gene>
<evidence type="ECO:0000313" key="1">
    <source>
        <dbReference type="EMBL" id="KAK4722012.1"/>
    </source>
</evidence>
<keyword evidence="2" id="KW-1185">Reference proteome</keyword>
<comment type="caution">
    <text evidence="1">The sequence shown here is derived from an EMBL/GenBank/DDBJ whole genome shotgun (WGS) entry which is preliminary data.</text>
</comment>
<sequence>MPIVVQRRSPFEVEVAKPKPLFTVFRVPPTVQYDTHAVPWDYRKGKAKLEEADTAVGVTRFGRIYTSKNLVQGSSSKSKAPIVELEDQGIWKKVQAKEYSIIEQLSKTPSQISILLLLQSSETHRNALLKVLGEAYVPSRITDGVVAQMVGQVYEAYRISFHEDELPLEGTTYNMALYILVQYQDKIITKTLVDSGSGLNICPLSTLTRLGVDSAKIQTWKMNVRAFDDSQRGTIGEITLDMLISPATFPITF</sequence>
<dbReference type="PANTHER" id="PTHR32108">
    <property type="entry name" value="DNA-DIRECTED RNA POLYMERASE SUBUNIT ALPHA"/>
    <property type="match status" value="1"/>
</dbReference>
<dbReference type="PANTHER" id="PTHR32108:SF10">
    <property type="entry name" value="G-PATCH DOMAIN-CONTAINING PROTEIN"/>
    <property type="match status" value="1"/>
</dbReference>
<protein>
    <submittedName>
        <fullName evidence="1">Uncharacterized protein</fullName>
    </submittedName>
</protein>